<feature type="region of interest" description="Disordered" evidence="1">
    <location>
        <begin position="1"/>
        <end position="56"/>
    </location>
</feature>
<organism evidence="2 3">
    <name type="scientific">Elaeis guineensis var. tenera</name>
    <name type="common">Oil palm</name>
    <dbReference type="NCBI Taxonomy" id="51953"/>
    <lineage>
        <taxon>Eukaryota</taxon>
        <taxon>Viridiplantae</taxon>
        <taxon>Streptophyta</taxon>
        <taxon>Embryophyta</taxon>
        <taxon>Tracheophyta</taxon>
        <taxon>Spermatophyta</taxon>
        <taxon>Magnoliopsida</taxon>
        <taxon>Liliopsida</taxon>
        <taxon>Arecaceae</taxon>
        <taxon>Arecoideae</taxon>
        <taxon>Cocoseae</taxon>
        <taxon>Elaeidinae</taxon>
        <taxon>Elaeis</taxon>
    </lineage>
</organism>
<gene>
    <name evidence="3" type="primary">LOC105034655</name>
</gene>
<evidence type="ECO:0000313" key="2">
    <source>
        <dbReference type="Proteomes" id="UP000504607"/>
    </source>
</evidence>
<proteinExistence type="predicted"/>
<dbReference type="Proteomes" id="UP000504607">
    <property type="component" value="Unplaced"/>
</dbReference>
<evidence type="ECO:0000256" key="1">
    <source>
        <dbReference type="SAM" id="MobiDB-lite"/>
    </source>
</evidence>
<evidence type="ECO:0000313" key="3">
    <source>
        <dbReference type="RefSeq" id="XP_010908195.1"/>
    </source>
</evidence>
<reference evidence="3" key="1">
    <citation type="submission" date="2025-08" db="UniProtKB">
        <authorList>
            <consortium name="RefSeq"/>
        </authorList>
    </citation>
    <scope>IDENTIFICATION</scope>
</reference>
<accession>A0A6I9QEQ5</accession>
<dbReference type="AlphaFoldDB" id="A0A6I9QEQ5"/>
<name>A0A6I9QEQ5_ELAGV</name>
<keyword evidence="2" id="KW-1185">Reference proteome</keyword>
<sequence length="113" mass="12266">MAASPPSPLTDRPLRMQTGISPSPPPPSAILFAPPLTDRPPDAGRRGPSHSAHPPFAAALLSPSAFEHLLPCAGRRCSSSPSRFFHPLQQENCLVLFKSLPPKLWMLHLQSKF</sequence>
<dbReference type="RefSeq" id="XP_073117841.1">
    <property type="nucleotide sequence ID" value="XM_073261740.1"/>
</dbReference>
<dbReference type="RefSeq" id="XP_010908195.1">
    <property type="nucleotide sequence ID" value="XM_010909893.2"/>
</dbReference>
<dbReference type="InParanoid" id="A0A6I9QEQ5"/>
<protein>
    <submittedName>
        <fullName evidence="3">Proline-rich receptor-like protein kinase PERK2 isoform X1</fullName>
    </submittedName>
</protein>
<dbReference type="GeneID" id="105034655"/>